<sequence length="77" mass="8778">MTKLILQSYYVLVQKGNKYKHLGAGFLPLVCLCKTKKSKQGERSLRAVSISRRKTSDDADPAVLRFESSNTHIYLYL</sequence>
<name>A0AAV8R9H1_ENSVE</name>
<dbReference type="EMBL" id="JAQQAF010000003">
    <property type="protein sequence ID" value="KAJ8500798.1"/>
    <property type="molecule type" value="Genomic_DNA"/>
</dbReference>
<evidence type="ECO:0000313" key="1">
    <source>
        <dbReference type="EMBL" id="KAJ8500798.1"/>
    </source>
</evidence>
<keyword evidence="2" id="KW-1185">Reference proteome</keyword>
<comment type="caution">
    <text evidence="1">The sequence shown here is derived from an EMBL/GenBank/DDBJ whole genome shotgun (WGS) entry which is preliminary data.</text>
</comment>
<proteinExistence type="predicted"/>
<accession>A0AAV8R9H1</accession>
<evidence type="ECO:0000313" key="2">
    <source>
        <dbReference type="Proteomes" id="UP001222027"/>
    </source>
</evidence>
<protein>
    <submittedName>
        <fullName evidence="1">Uncharacterized protein</fullName>
    </submittedName>
</protein>
<reference evidence="1 2" key="1">
    <citation type="submission" date="2022-12" db="EMBL/GenBank/DDBJ databases">
        <title>Chromosome-scale assembly of the Ensete ventricosum genome.</title>
        <authorList>
            <person name="Dussert Y."/>
            <person name="Stocks J."/>
            <person name="Wendawek A."/>
            <person name="Woldeyes F."/>
            <person name="Nichols R.A."/>
            <person name="Borrell J.S."/>
        </authorList>
    </citation>
    <scope>NUCLEOTIDE SEQUENCE [LARGE SCALE GENOMIC DNA]</scope>
    <source>
        <strain evidence="2">cv. Maze</strain>
        <tissue evidence="1">Seeds</tissue>
    </source>
</reference>
<dbReference type="Proteomes" id="UP001222027">
    <property type="component" value="Unassembled WGS sequence"/>
</dbReference>
<gene>
    <name evidence="1" type="ORF">OPV22_011350</name>
</gene>
<organism evidence="1 2">
    <name type="scientific">Ensete ventricosum</name>
    <name type="common">Abyssinian banana</name>
    <name type="synonym">Musa ensete</name>
    <dbReference type="NCBI Taxonomy" id="4639"/>
    <lineage>
        <taxon>Eukaryota</taxon>
        <taxon>Viridiplantae</taxon>
        <taxon>Streptophyta</taxon>
        <taxon>Embryophyta</taxon>
        <taxon>Tracheophyta</taxon>
        <taxon>Spermatophyta</taxon>
        <taxon>Magnoliopsida</taxon>
        <taxon>Liliopsida</taxon>
        <taxon>Zingiberales</taxon>
        <taxon>Musaceae</taxon>
        <taxon>Ensete</taxon>
    </lineage>
</organism>
<dbReference type="AlphaFoldDB" id="A0AAV8R9H1"/>